<dbReference type="EMBL" id="CBSW010000210">
    <property type="protein sequence ID" value="CDG97948.1"/>
    <property type="molecule type" value="Genomic_DNA"/>
</dbReference>
<dbReference type="Proteomes" id="UP000028511">
    <property type="component" value="Unassembled WGS sequence"/>
</dbReference>
<dbReference type="Pfam" id="PF04229">
    <property type="entry name" value="GrpB"/>
    <property type="match status" value="1"/>
</dbReference>
<evidence type="ECO:0000313" key="1">
    <source>
        <dbReference type="EMBL" id="CDG97948.1"/>
    </source>
</evidence>
<dbReference type="RefSeq" id="WP_038218480.1">
    <property type="nucleotide sequence ID" value="NZ_CAWLWN010000244.1"/>
</dbReference>
<dbReference type="PANTHER" id="PTHR34822">
    <property type="entry name" value="GRPB DOMAIN PROTEIN (AFU_ORTHOLOGUE AFUA_1G01530)"/>
    <property type="match status" value="1"/>
</dbReference>
<proteinExistence type="predicted"/>
<dbReference type="InterPro" id="IPR007344">
    <property type="entry name" value="GrpB/CoaE"/>
</dbReference>
<gene>
    <name evidence="1" type="ORF">XBP1_2880051</name>
</gene>
<sequence length="196" mass="22646">MINPKDIIFFPEPDPNENPWVHGKPAEEVIGVVAYNPEWVVTWQQLSASIKKALGNIVLHIEHVGSTAVPGLAAKPVIDIDLVVLDPIQEQTYVPALEQLGYDLTVREPSFYQHRCLRLAKPRVNLHVFGPDCPEHIRHILFRDWLREHPEDCQRYMTAKINAKDNVSQVMHYNQRKEQVVREIYQRIFQSQGLLS</sequence>
<dbReference type="Gene3D" id="3.30.460.10">
    <property type="entry name" value="Beta Polymerase, domain 2"/>
    <property type="match status" value="1"/>
</dbReference>
<dbReference type="SUPFAM" id="SSF81301">
    <property type="entry name" value="Nucleotidyltransferase"/>
    <property type="match status" value="1"/>
</dbReference>
<dbReference type="HOGENOM" id="CLU_086407_1_0_6"/>
<accession>A0A077NHR4</accession>
<dbReference type="PANTHER" id="PTHR34822:SF1">
    <property type="entry name" value="GRPB FAMILY PROTEIN"/>
    <property type="match status" value="1"/>
</dbReference>
<evidence type="ECO:0008006" key="2">
    <source>
        <dbReference type="Google" id="ProtNLM"/>
    </source>
</evidence>
<name>A0A077NHR4_XENBV</name>
<organism evidence="1">
    <name type="scientific">Xenorhabdus bovienii str. puntauvense</name>
    <dbReference type="NCBI Taxonomy" id="1398201"/>
    <lineage>
        <taxon>Bacteria</taxon>
        <taxon>Pseudomonadati</taxon>
        <taxon>Pseudomonadota</taxon>
        <taxon>Gammaproteobacteria</taxon>
        <taxon>Enterobacterales</taxon>
        <taxon>Morganellaceae</taxon>
        <taxon>Xenorhabdus</taxon>
    </lineage>
</organism>
<dbReference type="AlphaFoldDB" id="A0A077NHR4"/>
<comment type="caution">
    <text evidence="1">The sequence shown here is derived from an EMBL/GenBank/DDBJ whole genome shotgun (WGS) entry which is preliminary data.</text>
</comment>
<reference evidence="1" key="1">
    <citation type="submission" date="2013-07" db="EMBL/GenBank/DDBJ databases">
        <title>Sub-species coevolution in mutualistic symbiosis.</title>
        <authorList>
            <person name="Murfin K."/>
            <person name="Klassen J."/>
            <person name="Lee M."/>
            <person name="Forst S."/>
            <person name="Stock P."/>
            <person name="Goodrich-Blair H."/>
        </authorList>
    </citation>
    <scope>NUCLEOTIDE SEQUENCE [LARGE SCALE GENOMIC DNA]</scope>
    <source>
        <strain evidence="1">Puntauvense</strain>
    </source>
</reference>
<dbReference type="InterPro" id="IPR043519">
    <property type="entry name" value="NT_sf"/>
</dbReference>
<protein>
    <recommendedName>
        <fullName evidence="2">Dephospho-CoA kinase</fullName>
    </recommendedName>
</protein>